<dbReference type="Pfam" id="PF25876">
    <property type="entry name" value="HH_MFP_RND"/>
    <property type="match status" value="1"/>
</dbReference>
<dbReference type="InterPro" id="IPR058626">
    <property type="entry name" value="MdtA-like_b-barrel"/>
</dbReference>
<comment type="caution">
    <text evidence="8">The sequence shown here is derived from an EMBL/GenBank/DDBJ whole genome shotgun (WGS) entry which is preliminary data.</text>
</comment>
<dbReference type="Pfam" id="PF25967">
    <property type="entry name" value="RND-MFP_C"/>
    <property type="match status" value="1"/>
</dbReference>
<gene>
    <name evidence="8" type="ORF">C9I94_18000</name>
</gene>
<evidence type="ECO:0000259" key="5">
    <source>
        <dbReference type="Pfam" id="PF25917"/>
    </source>
</evidence>
<evidence type="ECO:0000256" key="2">
    <source>
        <dbReference type="ARBA" id="ARBA00009477"/>
    </source>
</evidence>
<evidence type="ECO:0000259" key="6">
    <source>
        <dbReference type="Pfam" id="PF25944"/>
    </source>
</evidence>
<keyword evidence="9" id="KW-1185">Reference proteome</keyword>
<dbReference type="Gene3D" id="2.40.30.170">
    <property type="match status" value="1"/>
</dbReference>
<evidence type="ECO:0000256" key="1">
    <source>
        <dbReference type="ARBA" id="ARBA00004519"/>
    </source>
</evidence>
<dbReference type="InterPro" id="IPR058625">
    <property type="entry name" value="MdtA-like_BSH"/>
</dbReference>
<keyword evidence="3" id="KW-0175">Coiled coil</keyword>
<evidence type="ECO:0000259" key="4">
    <source>
        <dbReference type="Pfam" id="PF25876"/>
    </source>
</evidence>
<evidence type="ECO:0000256" key="3">
    <source>
        <dbReference type="SAM" id="Coils"/>
    </source>
</evidence>
<evidence type="ECO:0000313" key="8">
    <source>
        <dbReference type="EMBL" id="PSW23067.1"/>
    </source>
</evidence>
<dbReference type="EMBL" id="PYLZ01000010">
    <property type="protein sequence ID" value="PSW23067.1"/>
    <property type="molecule type" value="Genomic_DNA"/>
</dbReference>
<dbReference type="PROSITE" id="PS51257">
    <property type="entry name" value="PROKAR_LIPOPROTEIN"/>
    <property type="match status" value="1"/>
</dbReference>
<protein>
    <submittedName>
        <fullName evidence="8">Efflux RND transporter periplasmic adaptor subunit</fullName>
    </submittedName>
</protein>
<proteinExistence type="inferred from homology"/>
<dbReference type="AlphaFoldDB" id="A0A0J8V771"/>
<dbReference type="GO" id="GO:0022857">
    <property type="term" value="F:transmembrane transporter activity"/>
    <property type="evidence" value="ECO:0007669"/>
    <property type="project" value="InterPro"/>
</dbReference>
<dbReference type="PANTHER" id="PTHR30158">
    <property type="entry name" value="ACRA/E-RELATED COMPONENT OF DRUG EFFLUX TRANSPORTER"/>
    <property type="match status" value="1"/>
</dbReference>
<feature type="coiled-coil region" evidence="3">
    <location>
        <begin position="98"/>
        <end position="163"/>
    </location>
</feature>
<dbReference type="NCBIfam" id="TIGR01730">
    <property type="entry name" value="RND_mfp"/>
    <property type="match status" value="1"/>
</dbReference>
<comment type="similarity">
    <text evidence="2">Belongs to the membrane fusion protein (MFP) (TC 8.A.1) family.</text>
</comment>
<evidence type="ECO:0000259" key="7">
    <source>
        <dbReference type="Pfam" id="PF25967"/>
    </source>
</evidence>
<comment type="subcellular location">
    <subcellularLocation>
        <location evidence="1">Cell inner membrane</location>
        <topology evidence="1">Lipid-anchor</topology>
    </subcellularLocation>
</comment>
<dbReference type="InterPro" id="IPR058624">
    <property type="entry name" value="MdtA-like_HH"/>
</dbReference>
<dbReference type="GO" id="GO:0005886">
    <property type="term" value="C:plasma membrane"/>
    <property type="evidence" value="ECO:0007669"/>
    <property type="project" value="TreeGrafter"/>
</dbReference>
<organism evidence="8 9">
    <name type="scientific">Photobacterium swingsii</name>
    <dbReference type="NCBI Taxonomy" id="680026"/>
    <lineage>
        <taxon>Bacteria</taxon>
        <taxon>Pseudomonadati</taxon>
        <taxon>Pseudomonadota</taxon>
        <taxon>Gammaproteobacteria</taxon>
        <taxon>Vibrionales</taxon>
        <taxon>Vibrionaceae</taxon>
        <taxon>Photobacterium</taxon>
    </lineage>
</organism>
<sequence>MNKKIIAVAICAGLLVGCGDKLDSQHARPSPLVATQAVQVIDYQQGKQYVGRTEAQEDVAIIAQVSGYLKERFFVEGQMVKQGQLLYQIDPAAYEAKVASANAAIAQAEAELSNAELNWQRNKNLLPKGSISQSDYDRSTANKLSAEAQLKAAKAQLHLAEVDLSHTKITAPFAGRISDSNASLGDLVSPSAGPLTTLVSLDPMHTTFKVSERERLNLGIDALDGAGGGNENIEVVMSLGAGKTYDHLGYVDFIGNRIDLKTGTISLRASFPNAEHTLLPGQHVQVFLREKTPIKVNVIPRRAVQSDLEGDFVMVLTDGDIAERRNVELGPQTEHGVVIRSGVSHDDVVLTKGLQSVRNGMNVRIEQPEA</sequence>
<dbReference type="Proteomes" id="UP000240481">
    <property type="component" value="Unassembled WGS sequence"/>
</dbReference>
<feature type="domain" description="Multidrug resistance protein MdtA-like alpha-helical hairpin" evidence="4">
    <location>
        <begin position="99"/>
        <end position="167"/>
    </location>
</feature>
<dbReference type="InterPro" id="IPR058627">
    <property type="entry name" value="MdtA-like_C"/>
</dbReference>
<dbReference type="STRING" id="680026.AB733_18755"/>
<dbReference type="Pfam" id="PF25917">
    <property type="entry name" value="BSH_RND"/>
    <property type="match status" value="1"/>
</dbReference>
<reference evidence="8 9" key="1">
    <citation type="submission" date="2018-01" db="EMBL/GenBank/DDBJ databases">
        <title>Whole genome sequencing of Histamine producing bacteria.</title>
        <authorList>
            <person name="Butler K."/>
        </authorList>
    </citation>
    <scope>NUCLEOTIDE SEQUENCE [LARGE SCALE GENOMIC DNA]</scope>
    <source>
        <strain evidence="8 9">DSM 24669</strain>
    </source>
</reference>
<dbReference type="SUPFAM" id="SSF111369">
    <property type="entry name" value="HlyD-like secretion proteins"/>
    <property type="match status" value="1"/>
</dbReference>
<dbReference type="OrthoDB" id="9800613at2"/>
<accession>A0A0J8V771</accession>
<evidence type="ECO:0000313" key="9">
    <source>
        <dbReference type="Proteomes" id="UP000240481"/>
    </source>
</evidence>
<dbReference type="Gene3D" id="1.10.287.470">
    <property type="entry name" value="Helix hairpin bin"/>
    <property type="match status" value="1"/>
</dbReference>
<dbReference type="Pfam" id="PF25944">
    <property type="entry name" value="Beta-barrel_RND"/>
    <property type="match status" value="1"/>
</dbReference>
<dbReference type="GO" id="GO:0046677">
    <property type="term" value="P:response to antibiotic"/>
    <property type="evidence" value="ECO:0007669"/>
    <property type="project" value="TreeGrafter"/>
</dbReference>
<dbReference type="InterPro" id="IPR006143">
    <property type="entry name" value="RND_pump_MFP"/>
</dbReference>
<dbReference type="Gene3D" id="2.40.50.100">
    <property type="match status" value="1"/>
</dbReference>
<name>A0A0J8V771_9GAMM</name>
<feature type="domain" description="Multidrug resistance protein MdtA-like C-terminal permuted SH3" evidence="7">
    <location>
        <begin position="298"/>
        <end position="355"/>
    </location>
</feature>
<dbReference type="Gene3D" id="2.40.420.20">
    <property type="match status" value="1"/>
</dbReference>
<feature type="domain" description="Multidrug resistance protein MdtA-like beta-barrel" evidence="6">
    <location>
        <begin position="203"/>
        <end position="290"/>
    </location>
</feature>
<feature type="domain" description="Multidrug resistance protein MdtA-like barrel-sandwich hybrid" evidence="5">
    <location>
        <begin position="58"/>
        <end position="189"/>
    </location>
</feature>